<dbReference type="InterPro" id="IPR011009">
    <property type="entry name" value="Kinase-like_dom_sf"/>
</dbReference>
<dbReference type="Pfam" id="PF00069">
    <property type="entry name" value="Pkinase"/>
    <property type="match status" value="1"/>
</dbReference>
<dbReference type="Proteomes" id="UP000018001">
    <property type="component" value="Unassembled WGS sequence"/>
</dbReference>
<keyword evidence="4" id="KW-0067">ATP-binding</keyword>
<dbReference type="SMART" id="SM00220">
    <property type="entry name" value="S_TKc"/>
    <property type="match status" value="1"/>
</dbReference>
<comment type="caution">
    <text evidence="7">The sequence shown here is derived from an EMBL/GenBank/DDBJ whole genome shotgun (WGS) entry which is preliminary data.</text>
</comment>
<dbReference type="PANTHER" id="PTHR43671">
    <property type="entry name" value="SERINE/THREONINE-PROTEIN KINASE NEK"/>
    <property type="match status" value="1"/>
</dbReference>
<keyword evidence="1" id="KW-0808">Transferase</keyword>
<dbReference type="PROSITE" id="PS50011">
    <property type="entry name" value="PROTEIN_KINASE_DOM"/>
    <property type="match status" value="1"/>
</dbReference>
<keyword evidence="3" id="KW-0418">Kinase</keyword>
<evidence type="ECO:0000313" key="7">
    <source>
        <dbReference type="EMBL" id="GAD94472.1"/>
    </source>
</evidence>
<dbReference type="InterPro" id="IPR050660">
    <property type="entry name" value="NEK_Ser/Thr_kinase"/>
</dbReference>
<dbReference type="eggNOG" id="KOG0583">
    <property type="taxonomic scope" value="Eukaryota"/>
</dbReference>
<keyword evidence="2" id="KW-0547">Nucleotide-binding</keyword>
<feature type="domain" description="Protein kinase" evidence="6">
    <location>
        <begin position="149"/>
        <end position="415"/>
    </location>
</feature>
<organism evidence="7 8">
    <name type="scientific">Byssochlamys spectabilis (strain No. 5 / NBRC 109023)</name>
    <name type="common">Paecilomyces variotii</name>
    <dbReference type="NCBI Taxonomy" id="1356009"/>
    <lineage>
        <taxon>Eukaryota</taxon>
        <taxon>Fungi</taxon>
        <taxon>Dikarya</taxon>
        <taxon>Ascomycota</taxon>
        <taxon>Pezizomycotina</taxon>
        <taxon>Eurotiomycetes</taxon>
        <taxon>Eurotiomycetidae</taxon>
        <taxon>Eurotiales</taxon>
        <taxon>Thermoascaceae</taxon>
        <taxon>Paecilomyces</taxon>
    </lineage>
</organism>
<dbReference type="GO" id="GO:0004674">
    <property type="term" value="F:protein serine/threonine kinase activity"/>
    <property type="evidence" value="ECO:0007669"/>
    <property type="project" value="TreeGrafter"/>
</dbReference>
<reference evidence="8" key="1">
    <citation type="journal article" date="2014" name="Genome Announc.">
        <title>Draft genome sequence of the formaldehyde-resistant fungus Byssochlamys spectabilis No. 5 (anamorph Paecilomyces variotii No. 5) (NBRC109023).</title>
        <authorList>
            <person name="Oka T."/>
            <person name="Ekino K."/>
            <person name="Fukuda K."/>
            <person name="Nomura Y."/>
        </authorList>
    </citation>
    <scope>NUCLEOTIDE SEQUENCE [LARGE SCALE GENOMIC DNA]</scope>
    <source>
        <strain evidence="8">No. 5 / NBRC 109023</strain>
    </source>
</reference>
<dbReference type="Gene3D" id="1.10.510.10">
    <property type="entry name" value="Transferase(Phosphotransferase) domain 1"/>
    <property type="match status" value="1"/>
</dbReference>
<name>V5G0U3_BYSSN</name>
<dbReference type="GO" id="GO:0005524">
    <property type="term" value="F:ATP binding"/>
    <property type="evidence" value="ECO:0007669"/>
    <property type="project" value="UniProtKB-KW"/>
</dbReference>
<feature type="region of interest" description="Disordered" evidence="5">
    <location>
        <begin position="421"/>
        <end position="440"/>
    </location>
</feature>
<evidence type="ECO:0000259" key="6">
    <source>
        <dbReference type="PROSITE" id="PS50011"/>
    </source>
</evidence>
<evidence type="ECO:0000256" key="4">
    <source>
        <dbReference type="ARBA" id="ARBA00022840"/>
    </source>
</evidence>
<keyword evidence="8" id="KW-1185">Reference proteome</keyword>
<evidence type="ECO:0000256" key="1">
    <source>
        <dbReference type="ARBA" id="ARBA00022679"/>
    </source>
</evidence>
<dbReference type="PANTHER" id="PTHR43671:SF106">
    <property type="entry name" value="NIMA-LIKE KINASE"/>
    <property type="match status" value="1"/>
</dbReference>
<proteinExistence type="predicted"/>
<gene>
    <name evidence="7" type="ORF">PVAR5_3098</name>
</gene>
<dbReference type="HOGENOM" id="CLU_605483_0_0_1"/>
<evidence type="ECO:0000256" key="2">
    <source>
        <dbReference type="ARBA" id="ARBA00022741"/>
    </source>
</evidence>
<evidence type="ECO:0000313" key="8">
    <source>
        <dbReference type="Proteomes" id="UP000018001"/>
    </source>
</evidence>
<evidence type="ECO:0000256" key="5">
    <source>
        <dbReference type="SAM" id="MobiDB-lite"/>
    </source>
</evidence>
<protein>
    <recommendedName>
        <fullName evidence="6">Protein kinase domain-containing protein</fullName>
    </recommendedName>
</protein>
<evidence type="ECO:0000256" key="3">
    <source>
        <dbReference type="ARBA" id="ARBA00022777"/>
    </source>
</evidence>
<sequence length="452" mass="50771">MTSSMSSKAVPWTFISAFYNPQICRVILHIDIEKCNYTNVIVEPHPESSESSRAGSRYLENRLVELHAEKPETECATFERDQIIEQILTLCRNEYGRSAPSFGSVIYALTVDGVFQVRAMPDHRLVQALRNPAETFGDDLPLPPLVPRTELQPVAGTGQFLLSQTRLVRYNGKLYIAKGPLYPQRALLDLSEVKNLLALPARHPNVIGPPTALITLGETDDRVCGFLTTYHCNGNVEFYARKLREQGKLSPKLLFKWALQLVDAVAFLARHSTFHGDLKPDNIVVTDKEDIVLIDFTRLFTTFVTASPEVRKLCAGSGGTKLGIPAHWPMESVLSSEVYSIGRTLYLLCEGFKMAEVYQEMGWTKDAPFPTEFAPDSPTPPELQKIISLCVSQEPSQRPSLDALSKMLRAAQKRYTVKWRFSRSTSPRHQQSKSEGKVGPGTFYMIRSKLLY</sequence>
<dbReference type="InParanoid" id="V5G0U3"/>
<dbReference type="OrthoDB" id="1668230at2759"/>
<dbReference type="InterPro" id="IPR000719">
    <property type="entry name" value="Prot_kinase_dom"/>
</dbReference>
<dbReference type="SUPFAM" id="SSF56112">
    <property type="entry name" value="Protein kinase-like (PK-like)"/>
    <property type="match status" value="1"/>
</dbReference>
<dbReference type="AlphaFoldDB" id="V5G0U3"/>
<dbReference type="EMBL" id="BAUL01000092">
    <property type="protein sequence ID" value="GAD94472.1"/>
    <property type="molecule type" value="Genomic_DNA"/>
</dbReference>
<accession>V5G0U3</accession>